<gene>
    <name evidence="2" type="ORF">LCGC14_2747230</name>
</gene>
<dbReference type="EMBL" id="LAZR01050136">
    <property type="protein sequence ID" value="KKK88038.1"/>
    <property type="molecule type" value="Genomic_DNA"/>
</dbReference>
<dbReference type="AlphaFoldDB" id="A0A0F8Z2X5"/>
<evidence type="ECO:0000256" key="1">
    <source>
        <dbReference type="SAM" id="MobiDB-lite"/>
    </source>
</evidence>
<accession>A0A0F8Z2X5</accession>
<feature type="compositionally biased region" description="Acidic residues" evidence="1">
    <location>
        <begin position="37"/>
        <end position="55"/>
    </location>
</feature>
<sequence length="55" mass="5770">MHRTCLGCGSEFVEDPSAIEPASCPVCESTSTVSPGVDDEPEEEDLEDVDDGLLG</sequence>
<name>A0A0F8Z2X5_9ZZZZ</name>
<comment type="caution">
    <text evidence="2">The sequence shown here is derived from an EMBL/GenBank/DDBJ whole genome shotgun (WGS) entry which is preliminary data.</text>
</comment>
<proteinExistence type="predicted"/>
<organism evidence="2">
    <name type="scientific">marine sediment metagenome</name>
    <dbReference type="NCBI Taxonomy" id="412755"/>
    <lineage>
        <taxon>unclassified sequences</taxon>
        <taxon>metagenomes</taxon>
        <taxon>ecological metagenomes</taxon>
    </lineage>
</organism>
<protein>
    <submittedName>
        <fullName evidence="2">Uncharacterized protein</fullName>
    </submittedName>
</protein>
<reference evidence="2" key="1">
    <citation type="journal article" date="2015" name="Nature">
        <title>Complex archaea that bridge the gap between prokaryotes and eukaryotes.</title>
        <authorList>
            <person name="Spang A."/>
            <person name="Saw J.H."/>
            <person name="Jorgensen S.L."/>
            <person name="Zaremba-Niedzwiedzka K."/>
            <person name="Martijn J."/>
            <person name="Lind A.E."/>
            <person name="van Eijk R."/>
            <person name="Schleper C."/>
            <person name="Guy L."/>
            <person name="Ettema T.J."/>
        </authorList>
    </citation>
    <scope>NUCLEOTIDE SEQUENCE</scope>
</reference>
<evidence type="ECO:0000313" key="2">
    <source>
        <dbReference type="EMBL" id="KKK88038.1"/>
    </source>
</evidence>
<feature type="region of interest" description="Disordered" evidence="1">
    <location>
        <begin position="23"/>
        <end position="55"/>
    </location>
</feature>